<evidence type="ECO:0000313" key="2">
    <source>
        <dbReference type="EMBL" id="GFY52724.1"/>
    </source>
</evidence>
<proteinExistence type="predicted"/>
<organism evidence="2 3">
    <name type="scientific">Trichonephila inaurata madagascariensis</name>
    <dbReference type="NCBI Taxonomy" id="2747483"/>
    <lineage>
        <taxon>Eukaryota</taxon>
        <taxon>Metazoa</taxon>
        <taxon>Ecdysozoa</taxon>
        <taxon>Arthropoda</taxon>
        <taxon>Chelicerata</taxon>
        <taxon>Arachnida</taxon>
        <taxon>Araneae</taxon>
        <taxon>Araneomorphae</taxon>
        <taxon>Entelegynae</taxon>
        <taxon>Araneoidea</taxon>
        <taxon>Nephilidae</taxon>
        <taxon>Trichonephila</taxon>
        <taxon>Trichonephila inaurata</taxon>
    </lineage>
</organism>
<keyword evidence="3" id="KW-1185">Reference proteome</keyword>
<dbReference type="AlphaFoldDB" id="A0A8X6XHV1"/>
<gene>
    <name evidence="2" type="ORF">TNIN_147511</name>
</gene>
<dbReference type="OrthoDB" id="6434781at2759"/>
<comment type="caution">
    <text evidence="2">The sequence shown here is derived from an EMBL/GenBank/DDBJ whole genome shotgun (WGS) entry which is preliminary data.</text>
</comment>
<dbReference type="Proteomes" id="UP000886998">
    <property type="component" value="Unassembled WGS sequence"/>
</dbReference>
<name>A0A8X6XHV1_9ARAC</name>
<sequence length="113" mass="13758">MVLHKMGETIDSDLGILELKQKLLSCKVYLEDEEFVCDFLDTMIEDRMEKEYRKKEEYRKEKEDYRKRAEECRLERKQELESARIEARYKGEMETRLKAGEEAKAVEERRKKK</sequence>
<reference evidence="2" key="1">
    <citation type="submission" date="2020-08" db="EMBL/GenBank/DDBJ databases">
        <title>Multicomponent nature underlies the extraordinary mechanical properties of spider dragline silk.</title>
        <authorList>
            <person name="Kono N."/>
            <person name="Nakamura H."/>
            <person name="Mori M."/>
            <person name="Yoshida Y."/>
            <person name="Ohtoshi R."/>
            <person name="Malay A.D."/>
            <person name="Moran D.A.P."/>
            <person name="Tomita M."/>
            <person name="Numata K."/>
            <person name="Arakawa K."/>
        </authorList>
    </citation>
    <scope>NUCLEOTIDE SEQUENCE</scope>
</reference>
<accession>A0A8X6XHV1</accession>
<evidence type="ECO:0000313" key="3">
    <source>
        <dbReference type="Proteomes" id="UP000886998"/>
    </source>
</evidence>
<evidence type="ECO:0000256" key="1">
    <source>
        <dbReference type="SAM" id="Coils"/>
    </source>
</evidence>
<keyword evidence="1" id="KW-0175">Coiled coil</keyword>
<protein>
    <submittedName>
        <fullName evidence="2">Uncharacterized protein</fullName>
    </submittedName>
</protein>
<feature type="coiled-coil region" evidence="1">
    <location>
        <begin position="48"/>
        <end position="82"/>
    </location>
</feature>
<dbReference type="EMBL" id="BMAV01008839">
    <property type="protein sequence ID" value="GFY52724.1"/>
    <property type="molecule type" value="Genomic_DNA"/>
</dbReference>